<dbReference type="Gene3D" id="3.40.50.1820">
    <property type="entry name" value="alpha/beta hydrolase"/>
    <property type="match status" value="1"/>
</dbReference>
<dbReference type="PROSITE" id="PS51257">
    <property type="entry name" value="PROKAR_LIPOPROTEIN"/>
    <property type="match status" value="1"/>
</dbReference>
<evidence type="ECO:0000313" key="6">
    <source>
        <dbReference type="Proteomes" id="UP000033684"/>
    </source>
</evidence>
<protein>
    <recommendedName>
        <fullName evidence="7">Alpha/beta hydrolase</fullName>
    </recommendedName>
</protein>
<comment type="caution">
    <text evidence="5">The sequence shown here is derived from an EMBL/GenBank/DDBJ whole genome shotgun (WGS) entry which is preliminary data.</text>
</comment>
<evidence type="ECO:0008006" key="7">
    <source>
        <dbReference type="Google" id="ProtNLM"/>
    </source>
</evidence>
<organism evidence="5 6">
    <name type="scientific">Methylocucumis oryzae</name>
    <dbReference type="NCBI Taxonomy" id="1632867"/>
    <lineage>
        <taxon>Bacteria</taxon>
        <taxon>Pseudomonadati</taxon>
        <taxon>Pseudomonadota</taxon>
        <taxon>Gammaproteobacteria</taxon>
        <taxon>Methylococcales</taxon>
        <taxon>Methylococcaceae</taxon>
        <taxon>Methylocucumis</taxon>
    </lineage>
</organism>
<dbReference type="PANTHER" id="PTHR10272">
    <property type="entry name" value="PLATELET-ACTIVATING FACTOR ACETYLHYDROLASE"/>
    <property type="match status" value="1"/>
</dbReference>
<keyword evidence="2" id="KW-0442">Lipid degradation</keyword>
<name>A0A0F3IEP5_9GAMM</name>
<dbReference type="AlphaFoldDB" id="A0A0F3IEP5"/>
<gene>
    <name evidence="5" type="ORF">VZ94_20330</name>
</gene>
<evidence type="ECO:0000256" key="4">
    <source>
        <dbReference type="SAM" id="MobiDB-lite"/>
    </source>
</evidence>
<evidence type="ECO:0000256" key="1">
    <source>
        <dbReference type="ARBA" id="ARBA00022801"/>
    </source>
</evidence>
<dbReference type="GO" id="GO:0003847">
    <property type="term" value="F:1-alkyl-2-acetylglycerophosphocholine esterase activity"/>
    <property type="evidence" value="ECO:0007669"/>
    <property type="project" value="TreeGrafter"/>
</dbReference>
<evidence type="ECO:0000256" key="2">
    <source>
        <dbReference type="ARBA" id="ARBA00022963"/>
    </source>
</evidence>
<dbReference type="EMBL" id="LAJX01000291">
    <property type="protein sequence ID" value="KJV05137.1"/>
    <property type="molecule type" value="Genomic_DNA"/>
</dbReference>
<dbReference type="GO" id="GO:0016042">
    <property type="term" value="P:lipid catabolic process"/>
    <property type="evidence" value="ECO:0007669"/>
    <property type="project" value="UniProtKB-KW"/>
</dbReference>
<dbReference type="InterPro" id="IPR029058">
    <property type="entry name" value="AB_hydrolase_fold"/>
</dbReference>
<evidence type="ECO:0000313" key="5">
    <source>
        <dbReference type="EMBL" id="KJV05137.1"/>
    </source>
</evidence>
<keyword evidence="6" id="KW-1185">Reference proteome</keyword>
<dbReference type="PANTHER" id="PTHR10272:SF0">
    <property type="entry name" value="PLATELET-ACTIVATING FACTOR ACETYLHYDROLASE"/>
    <property type="match status" value="1"/>
</dbReference>
<feature type="region of interest" description="Disordered" evidence="4">
    <location>
        <begin position="314"/>
        <end position="343"/>
    </location>
</feature>
<dbReference type="OrthoDB" id="5562201at2"/>
<reference evidence="6" key="1">
    <citation type="submission" date="2015-03" db="EMBL/GenBank/DDBJ databases">
        <title>Draft genome sequence of a novel methanotroph (Sn10-6) isolated from flooded ricefield rhizosphere in India.</title>
        <authorList>
            <person name="Pandit P.S."/>
            <person name="Pore S.D."/>
            <person name="Arora P."/>
            <person name="Kapse N.G."/>
            <person name="Dhakephalkar P.K."/>
            <person name="Rahalkar M.C."/>
        </authorList>
    </citation>
    <scope>NUCLEOTIDE SEQUENCE [LARGE SCALE GENOMIC DNA]</scope>
    <source>
        <strain evidence="6">Sn10-6</strain>
    </source>
</reference>
<evidence type="ECO:0000256" key="3">
    <source>
        <dbReference type="ARBA" id="ARBA00023098"/>
    </source>
</evidence>
<dbReference type="RefSeq" id="WP_045780632.1">
    <property type="nucleotide sequence ID" value="NZ_LAJX01000291.1"/>
</dbReference>
<reference evidence="5 6" key="2">
    <citation type="journal article" date="2016" name="Microb. Ecol.">
        <title>Genome Characteristics of a Novel Type I Methanotroph (Sn10-6) Isolated from a Flooded Indian Rice Field.</title>
        <authorList>
            <person name="Rahalkar M.C."/>
            <person name="Pandit P.S."/>
            <person name="Dhakephalkar P.K."/>
            <person name="Pore S."/>
            <person name="Arora P."/>
            <person name="Kapse N."/>
        </authorList>
    </citation>
    <scope>NUCLEOTIDE SEQUENCE [LARGE SCALE GENOMIC DNA]</scope>
    <source>
        <strain evidence="5 6">Sn10-6</strain>
    </source>
</reference>
<dbReference type="SUPFAM" id="SSF53474">
    <property type="entry name" value="alpha/beta-Hydrolases"/>
    <property type="match status" value="1"/>
</dbReference>
<dbReference type="Proteomes" id="UP000033684">
    <property type="component" value="Unassembled WGS sequence"/>
</dbReference>
<keyword evidence="3" id="KW-0443">Lipid metabolism</keyword>
<sequence length="428" mass="46476">MIKVSYLQQAILVVAFTLTGLAGCLPKSQHLTLAQQTQKMNEFVATGGYASDENHRIKSTREIWLHDSVLLDTTLVMPEDSGMYPVIIYLPGLGEDANAGAIWRQQWAQAGYAVFTVQPMAVATALKGLDALPEQANLNKEEENNDLSRLQNLRYSDLHYVGRAYFSNAELIKRLAHLAFAVQELKQRAQQSTSVYAALDLNNLVIAGYELGARTATALLEQNPAITIPTTLSAIKPKATVLLSPVVDLAAGDVSHRFQKLSSPILTITGPSDTDDYGVSIPELRTAIWEYAPSGNKYLLTLEDAEHTLFSGSRFEARHSNEQPKGTRPPGPDGAEPPGLTGLQSMHVNIGVSAGSGPMGFGNMAPPGMNPRHANAATDHAYKTLAIIRSVTTAFLDSLVKAKTNAKQWLNASDFQLWSGKRAELKIK</sequence>
<accession>A0A0F3IEP5</accession>
<keyword evidence="1" id="KW-0378">Hydrolase</keyword>
<proteinExistence type="predicted"/>